<evidence type="ECO:0000256" key="6">
    <source>
        <dbReference type="ARBA" id="ARBA00022777"/>
    </source>
</evidence>
<dbReference type="InterPro" id="IPR000600">
    <property type="entry name" value="ROK"/>
</dbReference>
<protein>
    <recommendedName>
        <fullName evidence="3">Glucokinase</fullName>
        <ecNumber evidence="2">2.7.1.2</ecNumber>
    </recommendedName>
    <alternativeName>
        <fullName evidence="8">Glucose kinase</fullName>
    </alternativeName>
</protein>
<dbReference type="NCBIfam" id="TIGR00744">
    <property type="entry name" value="ROK_glcA_fam"/>
    <property type="match status" value="1"/>
</dbReference>
<dbReference type="GO" id="GO:0004340">
    <property type="term" value="F:glucokinase activity"/>
    <property type="evidence" value="ECO:0007669"/>
    <property type="project" value="UniProtKB-EC"/>
</dbReference>
<dbReference type="Pfam" id="PF00480">
    <property type="entry name" value="ROK"/>
    <property type="match status" value="1"/>
</dbReference>
<evidence type="ECO:0000256" key="1">
    <source>
        <dbReference type="ARBA" id="ARBA00006479"/>
    </source>
</evidence>
<dbReference type="InterPro" id="IPR043129">
    <property type="entry name" value="ATPase_NBD"/>
</dbReference>
<evidence type="ECO:0000313" key="10">
    <source>
        <dbReference type="Proteomes" id="UP000516160"/>
    </source>
</evidence>
<dbReference type="GO" id="GO:0005524">
    <property type="term" value="F:ATP binding"/>
    <property type="evidence" value="ECO:0007669"/>
    <property type="project" value="UniProtKB-KW"/>
</dbReference>
<dbReference type="EC" id="2.7.1.2" evidence="2"/>
<evidence type="ECO:0000256" key="4">
    <source>
        <dbReference type="ARBA" id="ARBA00022679"/>
    </source>
</evidence>
<gene>
    <name evidence="9" type="ORF">HYG86_06240</name>
</gene>
<dbReference type="GO" id="GO:0005737">
    <property type="term" value="C:cytoplasm"/>
    <property type="evidence" value="ECO:0007669"/>
    <property type="project" value="InterPro"/>
</dbReference>
<dbReference type="Gene3D" id="3.30.420.40">
    <property type="match status" value="2"/>
</dbReference>
<keyword evidence="10" id="KW-1185">Reference proteome</keyword>
<reference evidence="9 10" key="1">
    <citation type="submission" date="2020-07" db="EMBL/GenBank/DDBJ databases">
        <title>Alkalicella. sp. LB2 genome.</title>
        <authorList>
            <person name="Postec A."/>
            <person name="Quemeneur M."/>
        </authorList>
    </citation>
    <scope>NUCLEOTIDE SEQUENCE [LARGE SCALE GENOMIC DNA]</scope>
    <source>
        <strain evidence="9 10">LB2</strain>
    </source>
</reference>
<proteinExistence type="inferred from homology"/>
<dbReference type="InterPro" id="IPR049874">
    <property type="entry name" value="ROK_cs"/>
</dbReference>
<dbReference type="KEGG" id="acae:HYG86_06240"/>
<evidence type="ECO:0000313" key="9">
    <source>
        <dbReference type="EMBL" id="QNO16628.1"/>
    </source>
</evidence>
<comment type="similarity">
    <text evidence="1">Belongs to the ROK (NagC/XylR) family.</text>
</comment>
<dbReference type="PANTHER" id="PTHR18964:SF149">
    <property type="entry name" value="BIFUNCTIONAL UDP-N-ACETYLGLUCOSAMINE 2-EPIMERASE_N-ACETYLMANNOSAMINE KINASE"/>
    <property type="match status" value="1"/>
</dbReference>
<keyword evidence="5" id="KW-0547">Nucleotide-binding</keyword>
<keyword evidence="4 9" id="KW-0808">Transferase</keyword>
<organism evidence="9 10">
    <name type="scientific">Alkalicella caledoniensis</name>
    <dbReference type="NCBI Taxonomy" id="2731377"/>
    <lineage>
        <taxon>Bacteria</taxon>
        <taxon>Bacillati</taxon>
        <taxon>Bacillota</taxon>
        <taxon>Clostridia</taxon>
        <taxon>Eubacteriales</taxon>
        <taxon>Proteinivoracaceae</taxon>
        <taxon>Alkalicella</taxon>
    </lineage>
</organism>
<evidence type="ECO:0000256" key="5">
    <source>
        <dbReference type="ARBA" id="ARBA00022741"/>
    </source>
</evidence>
<name>A0A7G9WD66_ALKCA</name>
<evidence type="ECO:0000256" key="8">
    <source>
        <dbReference type="ARBA" id="ARBA00032386"/>
    </source>
</evidence>
<dbReference type="SUPFAM" id="SSF53067">
    <property type="entry name" value="Actin-like ATPase domain"/>
    <property type="match status" value="1"/>
</dbReference>
<keyword evidence="7" id="KW-0067">ATP-binding</keyword>
<dbReference type="PANTHER" id="PTHR18964">
    <property type="entry name" value="ROK (REPRESSOR, ORF, KINASE) FAMILY"/>
    <property type="match status" value="1"/>
</dbReference>
<dbReference type="PROSITE" id="PS01125">
    <property type="entry name" value="ROK"/>
    <property type="match status" value="1"/>
</dbReference>
<dbReference type="EMBL" id="CP058559">
    <property type="protein sequence ID" value="QNO16628.1"/>
    <property type="molecule type" value="Genomic_DNA"/>
</dbReference>
<evidence type="ECO:0000256" key="2">
    <source>
        <dbReference type="ARBA" id="ARBA00012323"/>
    </source>
</evidence>
<dbReference type="Proteomes" id="UP000516160">
    <property type="component" value="Chromosome"/>
</dbReference>
<accession>A0A7G9WD66</accession>
<evidence type="ECO:0000256" key="7">
    <source>
        <dbReference type="ARBA" id="ARBA00022840"/>
    </source>
</evidence>
<evidence type="ECO:0000256" key="3">
    <source>
        <dbReference type="ARBA" id="ARBA00014701"/>
    </source>
</evidence>
<dbReference type="GO" id="GO:0006096">
    <property type="term" value="P:glycolytic process"/>
    <property type="evidence" value="ECO:0007669"/>
    <property type="project" value="InterPro"/>
</dbReference>
<dbReference type="InterPro" id="IPR004654">
    <property type="entry name" value="ROK_glcA"/>
</dbReference>
<dbReference type="AlphaFoldDB" id="A0A7G9WD66"/>
<sequence length="312" mass="32624">MRIGVDLGGTNIAAAVVNNSGEILLKISNPTMAKEGQEGTVNRIIGTIKELIEKYDSRAEYKGIGIGVPGVCDIPNGIVKFAPNLFWKNVPIKEILQKEFNIPTYIDNDANAAALGEAWTGAGKDKRHIVCITLGTGVGSGLILNGDIFHGAQTAGELGHVTVLEDGPKCNCGNTGCLETLAAAPGIARIAKDAVLEGKETILNNYVQGEDFTGLTAKEVFDSAKEGDLVANKIVEDVARYLGLALANVINLLNPELIVIGGGVAAAGETLFVPLKKVVEERALKDLYNDVEIVAAQLGNDAGIIGAAALIK</sequence>
<keyword evidence="6 9" id="KW-0418">Kinase</keyword>